<dbReference type="EMBL" id="CAJOBR010026511">
    <property type="protein sequence ID" value="CAF4971775.1"/>
    <property type="molecule type" value="Genomic_DNA"/>
</dbReference>
<dbReference type="EMBL" id="CAJNYT010001483">
    <property type="protein sequence ID" value="CAF3414499.1"/>
    <property type="molecule type" value="Genomic_DNA"/>
</dbReference>
<dbReference type="Proteomes" id="UP000663873">
    <property type="component" value="Unassembled WGS sequence"/>
</dbReference>
<comment type="caution">
    <text evidence="2">The sequence shown here is derived from an EMBL/GenBank/DDBJ whole genome shotgun (WGS) entry which is preliminary data.</text>
</comment>
<dbReference type="AlphaFoldDB" id="A0A817SB81"/>
<proteinExistence type="predicted"/>
<evidence type="ECO:0000313" key="6">
    <source>
        <dbReference type="EMBL" id="CAF4508206.1"/>
    </source>
</evidence>
<evidence type="ECO:0000313" key="2">
    <source>
        <dbReference type="EMBL" id="CAF3285919.1"/>
    </source>
</evidence>
<dbReference type="Proteomes" id="UP000663825">
    <property type="component" value="Unassembled WGS sequence"/>
</dbReference>
<name>A0A817SB81_9BILA</name>
<gene>
    <name evidence="3" type="ORF">GRG538_LOCUS11232</name>
    <name evidence="5" type="ORF">HFQ381_LOCUS10593</name>
    <name evidence="2" type="ORF">LUA448_LOCUS6857</name>
    <name evidence="7" type="ORF">QYT958_LOCUS35285</name>
    <name evidence="4" type="ORF">TIS948_LOCUS32163</name>
    <name evidence="6" type="ORF">UJA718_LOCUS26811</name>
</gene>
<evidence type="ECO:0000313" key="5">
    <source>
        <dbReference type="EMBL" id="CAF4253216.1"/>
    </source>
</evidence>
<dbReference type="EMBL" id="CAJOBP010007143">
    <property type="protein sequence ID" value="CAF4508206.1"/>
    <property type="molecule type" value="Genomic_DNA"/>
</dbReference>
<sequence length="99" mass="11648">MQRMNHQFARMLRIQIVWFLIATLTLFEVKLYPTITMNSRKVCDTRQIELLTPTIAFLIYSSYQCVSVYAYMLISATYRSGLKKTLVEIYGRITRRAIA</sequence>
<dbReference type="EMBL" id="CAJNXB010005891">
    <property type="protein sequence ID" value="CAF3454291.1"/>
    <property type="molecule type" value="Genomic_DNA"/>
</dbReference>
<evidence type="ECO:0000313" key="8">
    <source>
        <dbReference type="Proteomes" id="UP000663833"/>
    </source>
</evidence>
<dbReference type="EMBL" id="CAJNYD010000674">
    <property type="protein sequence ID" value="CAF3285919.1"/>
    <property type="molecule type" value="Genomic_DNA"/>
</dbReference>
<accession>A0A817SB81</accession>
<dbReference type="Proteomes" id="UP000663848">
    <property type="component" value="Unassembled WGS sequence"/>
</dbReference>
<organism evidence="2 8">
    <name type="scientific">Rotaria socialis</name>
    <dbReference type="NCBI Taxonomy" id="392032"/>
    <lineage>
        <taxon>Eukaryota</taxon>
        <taxon>Metazoa</taxon>
        <taxon>Spiralia</taxon>
        <taxon>Gnathifera</taxon>
        <taxon>Rotifera</taxon>
        <taxon>Eurotatoria</taxon>
        <taxon>Bdelloidea</taxon>
        <taxon>Philodinida</taxon>
        <taxon>Philodinidae</taxon>
        <taxon>Rotaria</taxon>
    </lineage>
</organism>
<evidence type="ECO:0000313" key="7">
    <source>
        <dbReference type="EMBL" id="CAF4971775.1"/>
    </source>
</evidence>
<evidence type="ECO:0000313" key="4">
    <source>
        <dbReference type="EMBL" id="CAF3454291.1"/>
    </source>
</evidence>
<dbReference type="Proteomes" id="UP000663851">
    <property type="component" value="Unassembled WGS sequence"/>
</dbReference>
<dbReference type="Proteomes" id="UP000663833">
    <property type="component" value="Unassembled WGS sequence"/>
</dbReference>
<evidence type="ECO:0000313" key="3">
    <source>
        <dbReference type="EMBL" id="CAF3414499.1"/>
    </source>
</evidence>
<evidence type="ECO:0000313" key="9">
    <source>
        <dbReference type="Proteomes" id="UP000663873"/>
    </source>
</evidence>
<keyword evidence="1" id="KW-0812">Transmembrane</keyword>
<dbReference type="EMBL" id="CAJOBO010000589">
    <property type="protein sequence ID" value="CAF4253216.1"/>
    <property type="molecule type" value="Genomic_DNA"/>
</dbReference>
<reference evidence="2" key="1">
    <citation type="submission" date="2021-02" db="EMBL/GenBank/DDBJ databases">
        <authorList>
            <person name="Nowell W R."/>
        </authorList>
    </citation>
    <scope>NUCLEOTIDE SEQUENCE</scope>
</reference>
<evidence type="ECO:0000256" key="1">
    <source>
        <dbReference type="SAM" id="Phobius"/>
    </source>
</evidence>
<keyword evidence="1" id="KW-0472">Membrane</keyword>
<protein>
    <submittedName>
        <fullName evidence="2">Uncharacterized protein</fullName>
    </submittedName>
</protein>
<dbReference type="Proteomes" id="UP000663872">
    <property type="component" value="Unassembled WGS sequence"/>
</dbReference>
<keyword evidence="1" id="KW-1133">Transmembrane helix</keyword>
<keyword evidence="9" id="KW-1185">Reference proteome</keyword>
<feature type="transmembrane region" description="Helical" evidence="1">
    <location>
        <begin position="55"/>
        <end position="74"/>
    </location>
</feature>